<evidence type="ECO:0000313" key="1">
    <source>
        <dbReference type="EMBL" id="KAF9456460.1"/>
    </source>
</evidence>
<accession>A0A9P6CBV7</accession>
<keyword evidence="2" id="KW-1185">Reference proteome</keyword>
<proteinExistence type="predicted"/>
<dbReference type="OrthoDB" id="2690740at2759"/>
<evidence type="ECO:0000313" key="2">
    <source>
        <dbReference type="Proteomes" id="UP000807353"/>
    </source>
</evidence>
<dbReference type="Proteomes" id="UP000807353">
    <property type="component" value="Unassembled WGS sequence"/>
</dbReference>
<gene>
    <name evidence="1" type="ORF">BDZ94DRAFT_355653</name>
</gene>
<organism evidence="1 2">
    <name type="scientific">Collybia nuda</name>
    <dbReference type="NCBI Taxonomy" id="64659"/>
    <lineage>
        <taxon>Eukaryota</taxon>
        <taxon>Fungi</taxon>
        <taxon>Dikarya</taxon>
        <taxon>Basidiomycota</taxon>
        <taxon>Agaricomycotina</taxon>
        <taxon>Agaricomycetes</taxon>
        <taxon>Agaricomycetidae</taxon>
        <taxon>Agaricales</taxon>
        <taxon>Tricholomatineae</taxon>
        <taxon>Clitocybaceae</taxon>
        <taxon>Collybia</taxon>
    </lineage>
</organism>
<reference evidence="1" key="1">
    <citation type="submission" date="2020-11" db="EMBL/GenBank/DDBJ databases">
        <authorList>
            <consortium name="DOE Joint Genome Institute"/>
            <person name="Ahrendt S."/>
            <person name="Riley R."/>
            <person name="Andreopoulos W."/>
            <person name="Labutti K."/>
            <person name="Pangilinan J."/>
            <person name="Ruiz-Duenas F.J."/>
            <person name="Barrasa J.M."/>
            <person name="Sanchez-Garcia M."/>
            <person name="Camarero S."/>
            <person name="Miyauchi S."/>
            <person name="Serrano A."/>
            <person name="Linde D."/>
            <person name="Babiker R."/>
            <person name="Drula E."/>
            <person name="Ayuso-Fernandez I."/>
            <person name="Pacheco R."/>
            <person name="Padilla G."/>
            <person name="Ferreira P."/>
            <person name="Barriuso J."/>
            <person name="Kellner H."/>
            <person name="Castanera R."/>
            <person name="Alfaro M."/>
            <person name="Ramirez L."/>
            <person name="Pisabarro A.G."/>
            <person name="Kuo A."/>
            <person name="Tritt A."/>
            <person name="Lipzen A."/>
            <person name="He G."/>
            <person name="Yan M."/>
            <person name="Ng V."/>
            <person name="Cullen D."/>
            <person name="Martin F."/>
            <person name="Rosso M.-N."/>
            <person name="Henrissat B."/>
            <person name="Hibbett D."/>
            <person name="Martinez A.T."/>
            <person name="Grigoriev I.V."/>
        </authorList>
    </citation>
    <scope>NUCLEOTIDE SEQUENCE</scope>
    <source>
        <strain evidence="1">CBS 247.69</strain>
    </source>
</reference>
<sequence length="107" mass="12431">MIIRITRCGSSERSPYSIKKGMSHSTQISVLRSHPAFRKFLPEKIQRWLSEGHKYASLARGGSLYILYLTWVEWANTMCGRYLFFSSATLHLPPNLNMNHLVEIYCH</sequence>
<comment type="caution">
    <text evidence="1">The sequence shown here is derived from an EMBL/GenBank/DDBJ whole genome shotgun (WGS) entry which is preliminary data.</text>
</comment>
<protein>
    <submittedName>
        <fullName evidence="1">Uncharacterized protein</fullName>
    </submittedName>
</protein>
<dbReference type="AlphaFoldDB" id="A0A9P6CBV7"/>
<name>A0A9P6CBV7_9AGAR</name>
<dbReference type="EMBL" id="MU150424">
    <property type="protein sequence ID" value="KAF9456460.1"/>
    <property type="molecule type" value="Genomic_DNA"/>
</dbReference>